<dbReference type="OrthoDB" id="9180058at2"/>
<name>A0A411WZY4_9BURK</name>
<dbReference type="PANTHER" id="PTHR24189:SF50">
    <property type="entry name" value="ANKYRIN REPEAT AND SOCS BOX PROTEIN 2"/>
    <property type="match status" value="1"/>
</dbReference>
<reference evidence="4" key="1">
    <citation type="journal article" date="2014" name="Int. J. Syst. Evol. Microbiol.">
        <title>Complete genome sequence of Corynebacterium casei LMG S-19264T (=DSM 44701T), isolated from a smear-ripened cheese.</title>
        <authorList>
            <consortium name="US DOE Joint Genome Institute (JGI-PGF)"/>
            <person name="Walter F."/>
            <person name="Albersmeier A."/>
            <person name="Kalinowski J."/>
            <person name="Ruckert C."/>
        </authorList>
    </citation>
    <scope>NUCLEOTIDE SEQUENCE</scope>
    <source>
        <strain evidence="4">KCTC 12343</strain>
    </source>
</reference>
<evidence type="ECO:0000313" key="6">
    <source>
        <dbReference type="Proteomes" id="UP000292307"/>
    </source>
</evidence>
<evidence type="ECO:0000256" key="1">
    <source>
        <dbReference type="ARBA" id="ARBA00022737"/>
    </source>
</evidence>
<dbReference type="Gene3D" id="1.25.40.20">
    <property type="entry name" value="Ankyrin repeat-containing domain"/>
    <property type="match status" value="1"/>
</dbReference>
<dbReference type="InterPro" id="IPR002110">
    <property type="entry name" value="Ankyrin_rpt"/>
</dbReference>
<dbReference type="EMBL" id="BMWV01000013">
    <property type="protein sequence ID" value="GGY60110.1"/>
    <property type="molecule type" value="Genomic_DNA"/>
</dbReference>
<dbReference type="AlphaFoldDB" id="A0A411WZY4"/>
<evidence type="ECO:0000256" key="2">
    <source>
        <dbReference type="ARBA" id="ARBA00023043"/>
    </source>
</evidence>
<dbReference type="PROSITE" id="PS50297">
    <property type="entry name" value="ANK_REP_REGION"/>
    <property type="match status" value="1"/>
</dbReference>
<dbReference type="Proteomes" id="UP000628442">
    <property type="component" value="Unassembled WGS sequence"/>
</dbReference>
<dbReference type="PANTHER" id="PTHR24189">
    <property type="entry name" value="MYOTROPHIN"/>
    <property type="match status" value="1"/>
</dbReference>
<keyword evidence="1" id="KW-0677">Repeat</keyword>
<evidence type="ECO:0000313" key="4">
    <source>
        <dbReference type="EMBL" id="GGY60110.1"/>
    </source>
</evidence>
<keyword evidence="2 3" id="KW-0040">ANK repeat</keyword>
<evidence type="ECO:0000313" key="7">
    <source>
        <dbReference type="Proteomes" id="UP000628442"/>
    </source>
</evidence>
<keyword evidence="6" id="KW-1185">Reference proteome</keyword>
<dbReference type="Proteomes" id="UP000292307">
    <property type="component" value="Chromosome"/>
</dbReference>
<feature type="repeat" description="ANK" evidence="3">
    <location>
        <begin position="35"/>
        <end position="67"/>
    </location>
</feature>
<dbReference type="RefSeq" id="WP_131146270.1">
    <property type="nucleotide sequence ID" value="NZ_BMWV01000013.1"/>
</dbReference>
<dbReference type="SMART" id="SM00248">
    <property type="entry name" value="ANK"/>
    <property type="match status" value="4"/>
</dbReference>
<reference evidence="5 6" key="2">
    <citation type="submission" date="2019-02" db="EMBL/GenBank/DDBJ databases">
        <title>Draft Genome Sequences of Six Type Strains of the Genus Massilia.</title>
        <authorList>
            <person name="Miess H."/>
            <person name="Frediansyhah A."/>
            <person name="Gross H."/>
        </authorList>
    </citation>
    <scope>NUCLEOTIDE SEQUENCE [LARGE SCALE GENOMIC DNA]</scope>
    <source>
        <strain evidence="5 6">DSM 17472</strain>
    </source>
</reference>
<dbReference type="SUPFAM" id="SSF48403">
    <property type="entry name" value="Ankyrin repeat"/>
    <property type="match status" value="1"/>
</dbReference>
<accession>A0A411WZY4</accession>
<dbReference type="EMBL" id="CP036401">
    <property type="protein sequence ID" value="QBI02155.1"/>
    <property type="molecule type" value="Genomic_DNA"/>
</dbReference>
<feature type="repeat" description="ANK" evidence="3">
    <location>
        <begin position="2"/>
        <end position="34"/>
    </location>
</feature>
<evidence type="ECO:0000313" key="5">
    <source>
        <dbReference type="EMBL" id="QBI02155.1"/>
    </source>
</evidence>
<protein>
    <submittedName>
        <fullName evidence="5">Ankyrin repeat domain-containing protein</fullName>
    </submittedName>
</protein>
<sequence length="152" mass="15800">MEAETALTRAIGDGNIQQAEALLGLGADANEPNRLGESPLMIAAALDDVCALELLVAHGADVNRAYHHGFTALHIAVDASIDNTIQRGGSPGDEATAAIQWLLTHGADTGAKTHQGDTACDIARAYNATSVVVLMLQGGDRCRPESDCRLLA</sequence>
<evidence type="ECO:0000256" key="3">
    <source>
        <dbReference type="PROSITE-ProRule" id="PRU00023"/>
    </source>
</evidence>
<reference evidence="4" key="3">
    <citation type="submission" date="2022-12" db="EMBL/GenBank/DDBJ databases">
        <authorList>
            <person name="Sun Q."/>
            <person name="Kim S."/>
        </authorList>
    </citation>
    <scope>NUCLEOTIDE SEQUENCE</scope>
    <source>
        <strain evidence="4">KCTC 12343</strain>
    </source>
</reference>
<organism evidence="4 7">
    <name type="scientific">Pseudoduganella albidiflava</name>
    <dbReference type="NCBI Taxonomy" id="321983"/>
    <lineage>
        <taxon>Bacteria</taxon>
        <taxon>Pseudomonadati</taxon>
        <taxon>Pseudomonadota</taxon>
        <taxon>Betaproteobacteria</taxon>
        <taxon>Burkholderiales</taxon>
        <taxon>Oxalobacteraceae</taxon>
        <taxon>Telluria group</taxon>
        <taxon>Pseudoduganella</taxon>
    </lineage>
</organism>
<proteinExistence type="predicted"/>
<dbReference type="PROSITE" id="PS50088">
    <property type="entry name" value="ANK_REPEAT"/>
    <property type="match status" value="2"/>
</dbReference>
<dbReference type="InterPro" id="IPR036770">
    <property type="entry name" value="Ankyrin_rpt-contain_sf"/>
</dbReference>
<gene>
    <name evidence="5" type="ORF">EYF70_15805</name>
    <name evidence="4" type="ORF">GCM10007387_48350</name>
</gene>
<dbReference type="Pfam" id="PF12796">
    <property type="entry name" value="Ank_2"/>
    <property type="match status" value="1"/>
</dbReference>
<dbReference type="InterPro" id="IPR050745">
    <property type="entry name" value="Multifunctional_regulatory"/>
</dbReference>